<name>A0ABS8SXW0_DATST</name>
<feature type="transmembrane region" description="Helical" evidence="1">
    <location>
        <begin position="68"/>
        <end position="85"/>
    </location>
</feature>
<keyword evidence="1" id="KW-0812">Transmembrane</keyword>
<feature type="transmembrane region" description="Helical" evidence="1">
    <location>
        <begin position="100"/>
        <end position="122"/>
    </location>
</feature>
<protein>
    <submittedName>
        <fullName evidence="2">Uncharacterized protein</fullName>
    </submittedName>
</protein>
<dbReference type="EMBL" id="JACEIK010000922">
    <property type="protein sequence ID" value="MCD7463882.1"/>
    <property type="molecule type" value="Genomic_DNA"/>
</dbReference>
<accession>A0ABS8SXW0</accession>
<dbReference type="Proteomes" id="UP000823775">
    <property type="component" value="Unassembled WGS sequence"/>
</dbReference>
<evidence type="ECO:0000313" key="2">
    <source>
        <dbReference type="EMBL" id="MCD7463882.1"/>
    </source>
</evidence>
<sequence>MLQILLKERGAFGNMDTGGSWMSSIHVTTGDKPKEGEDDVKSSCPLFPWRHTCYNGGTKGHDPIRLQPYILCLILGSLEVYWGFLERLAIYLDGKALSLFLRWLGCSGALALAIAWSLKFLISELCNMMGPSGASGSRSSEGTRGRGFSLTDLFGSSSPGNTEADLNQPAQTFPTLVNPQRLLLLSPIIPYRRMGRGAGSSMIAFP</sequence>
<gene>
    <name evidence="2" type="ORF">HAX54_051630</name>
</gene>
<keyword evidence="3" id="KW-1185">Reference proteome</keyword>
<reference evidence="2 3" key="1">
    <citation type="journal article" date="2021" name="BMC Genomics">
        <title>Datura genome reveals duplications of psychoactive alkaloid biosynthetic genes and high mutation rate following tissue culture.</title>
        <authorList>
            <person name="Rajewski A."/>
            <person name="Carter-House D."/>
            <person name="Stajich J."/>
            <person name="Litt A."/>
        </authorList>
    </citation>
    <scope>NUCLEOTIDE SEQUENCE [LARGE SCALE GENOMIC DNA]</scope>
    <source>
        <strain evidence="2">AR-01</strain>
    </source>
</reference>
<organism evidence="2 3">
    <name type="scientific">Datura stramonium</name>
    <name type="common">Jimsonweed</name>
    <name type="synonym">Common thornapple</name>
    <dbReference type="NCBI Taxonomy" id="4076"/>
    <lineage>
        <taxon>Eukaryota</taxon>
        <taxon>Viridiplantae</taxon>
        <taxon>Streptophyta</taxon>
        <taxon>Embryophyta</taxon>
        <taxon>Tracheophyta</taxon>
        <taxon>Spermatophyta</taxon>
        <taxon>Magnoliopsida</taxon>
        <taxon>eudicotyledons</taxon>
        <taxon>Gunneridae</taxon>
        <taxon>Pentapetalae</taxon>
        <taxon>asterids</taxon>
        <taxon>lamiids</taxon>
        <taxon>Solanales</taxon>
        <taxon>Solanaceae</taxon>
        <taxon>Solanoideae</taxon>
        <taxon>Datureae</taxon>
        <taxon>Datura</taxon>
    </lineage>
</organism>
<proteinExistence type="predicted"/>
<comment type="caution">
    <text evidence="2">The sequence shown here is derived from an EMBL/GenBank/DDBJ whole genome shotgun (WGS) entry which is preliminary data.</text>
</comment>
<evidence type="ECO:0000256" key="1">
    <source>
        <dbReference type="SAM" id="Phobius"/>
    </source>
</evidence>
<keyword evidence="1" id="KW-0472">Membrane</keyword>
<evidence type="ECO:0000313" key="3">
    <source>
        <dbReference type="Proteomes" id="UP000823775"/>
    </source>
</evidence>
<keyword evidence="1" id="KW-1133">Transmembrane helix</keyword>